<keyword evidence="1" id="KW-0732">Signal</keyword>
<gene>
    <name evidence="2" type="ORF">DBRI1063_LOCUS697</name>
</gene>
<evidence type="ECO:0000313" key="2">
    <source>
        <dbReference type="EMBL" id="CAD9314291.1"/>
    </source>
</evidence>
<reference evidence="2" key="1">
    <citation type="submission" date="2021-01" db="EMBL/GenBank/DDBJ databases">
        <authorList>
            <person name="Corre E."/>
            <person name="Pelletier E."/>
            <person name="Niang G."/>
            <person name="Scheremetjew M."/>
            <person name="Finn R."/>
            <person name="Kale V."/>
            <person name="Holt S."/>
            <person name="Cochrane G."/>
            <person name="Meng A."/>
            <person name="Brown T."/>
            <person name="Cohen L."/>
        </authorList>
    </citation>
    <scope>NUCLEOTIDE SEQUENCE</scope>
    <source>
        <strain evidence="2">Pop2</strain>
    </source>
</reference>
<evidence type="ECO:0008006" key="3">
    <source>
        <dbReference type="Google" id="ProtNLM"/>
    </source>
</evidence>
<name>A0A7S1VY35_9STRA</name>
<protein>
    <recommendedName>
        <fullName evidence="3">Imelysin-like domain-containing protein</fullName>
    </recommendedName>
</protein>
<dbReference type="EMBL" id="HBGN01001082">
    <property type="protein sequence ID" value="CAD9314291.1"/>
    <property type="molecule type" value="Transcribed_RNA"/>
</dbReference>
<feature type="chain" id="PRO_5030605196" description="Imelysin-like domain-containing protein" evidence="1">
    <location>
        <begin position="18"/>
        <end position="217"/>
    </location>
</feature>
<feature type="signal peptide" evidence="1">
    <location>
        <begin position="1"/>
        <end position="17"/>
    </location>
</feature>
<evidence type="ECO:0000256" key="1">
    <source>
        <dbReference type="SAM" id="SignalP"/>
    </source>
</evidence>
<organism evidence="2">
    <name type="scientific">Ditylum brightwellii</name>
    <dbReference type="NCBI Taxonomy" id="49249"/>
    <lineage>
        <taxon>Eukaryota</taxon>
        <taxon>Sar</taxon>
        <taxon>Stramenopiles</taxon>
        <taxon>Ochrophyta</taxon>
        <taxon>Bacillariophyta</taxon>
        <taxon>Mediophyceae</taxon>
        <taxon>Lithodesmiophycidae</taxon>
        <taxon>Lithodesmiales</taxon>
        <taxon>Lithodesmiaceae</taxon>
        <taxon>Ditylum</taxon>
    </lineage>
</organism>
<proteinExistence type="predicted"/>
<dbReference type="AlphaFoldDB" id="A0A7S1VY35"/>
<sequence length="217" mass="23302">MLALRFIWIVYFPIIGALQIGKCPDTICNRRTALATGGSTVCILISRPAFARTPGSKDVTEAIHQIQDAAHDLQKLQKAWSQYATIDAEGRAGSTDGARRILGGIAPQSGVAAIEVAKSTPLYRIDGAFTLIRNEALGASDESWTVALDLLTFDELADRILFAIQKADGDFYSVLFASKGTKQISGIFSEAKGQIDQAILDFEKMIVLLKDAGAPGL</sequence>
<accession>A0A7S1VY35</accession>